<name>B5EVY2_ALIFM</name>
<proteinExistence type="predicted"/>
<gene>
    <name evidence="1" type="ordered locus">VFMJ11_B0039</name>
</gene>
<accession>B5EVY2</accession>
<dbReference type="AlphaFoldDB" id="B5EVY2"/>
<organism evidence="1 2">
    <name type="scientific">Aliivibrio fischeri (strain MJ11)</name>
    <name type="common">Vibrio fischeri</name>
    <dbReference type="NCBI Taxonomy" id="388396"/>
    <lineage>
        <taxon>Bacteria</taxon>
        <taxon>Pseudomonadati</taxon>
        <taxon>Pseudomonadota</taxon>
        <taxon>Gammaproteobacteria</taxon>
        <taxon>Vibrionales</taxon>
        <taxon>Vibrionaceae</taxon>
        <taxon>Aliivibrio</taxon>
    </lineage>
</organism>
<reference evidence="2" key="1">
    <citation type="submission" date="2008-08" db="EMBL/GenBank/DDBJ databases">
        <title>Complete sequence of Vibrio fischeri strain MJ11.</title>
        <authorList>
            <person name="Mandel M.J."/>
            <person name="Stabb E.V."/>
            <person name="Ruby E.G."/>
            <person name="Ferriera S."/>
            <person name="Johnson J."/>
            <person name="Kravitz S."/>
            <person name="Beeson K."/>
            <person name="Sutton G."/>
            <person name="Rogers Y.-H."/>
            <person name="Friedman R."/>
            <person name="Frazier M."/>
            <person name="Venter J.C."/>
        </authorList>
    </citation>
    <scope>NUCLEOTIDE SEQUENCE [LARGE SCALE GENOMIC DNA]</scope>
    <source>
        <strain evidence="2">MJ11</strain>
        <plasmid evidence="2">Plasmid pMJ100</plasmid>
    </source>
</reference>
<geneLocation type="plasmid" evidence="1 2">
    <name>pMJ100</name>
</geneLocation>
<reference evidence="1 2" key="2">
    <citation type="journal article" date="2009" name="Nature">
        <title>A single regulatory gene is sufficient to alter bacterial host range.</title>
        <authorList>
            <person name="Mandel M.J."/>
            <person name="Wollenberg M.S."/>
            <person name="Stabb E.V."/>
            <person name="Visick K.L."/>
            <person name="Ruby E.G."/>
        </authorList>
    </citation>
    <scope>NUCLEOTIDE SEQUENCE [LARGE SCALE GENOMIC DNA]</scope>
    <source>
        <strain evidence="1 2">MJ11</strain>
        <plasmid evidence="2">Plasmid pMJ100</plasmid>
    </source>
</reference>
<dbReference type="Proteomes" id="UP000001857">
    <property type="component" value="Plasmid pMJ100"/>
</dbReference>
<dbReference type="KEGG" id="vfm:VFMJ11_B0039"/>
<keyword evidence="1" id="KW-0614">Plasmid</keyword>
<dbReference type="EMBL" id="CP001134">
    <property type="protein sequence ID" value="ACH64722.1"/>
    <property type="molecule type" value="Genomic_DNA"/>
</dbReference>
<evidence type="ECO:0000313" key="2">
    <source>
        <dbReference type="Proteomes" id="UP000001857"/>
    </source>
</evidence>
<sequence>MGEYNAMQKDVLSRLVTANQRGVTALALSDLIMLLKSKRGNNLKPCYVKNACQVLLEEGLLLHKFLVYESFYSLSSKGINTALSLRLHE</sequence>
<dbReference type="HOGENOM" id="CLU_2453819_0_0_6"/>
<dbReference type="RefSeq" id="WP_012534505.1">
    <property type="nucleotide sequence ID" value="NC_011185.1"/>
</dbReference>
<protein>
    <submittedName>
        <fullName evidence="1">Uncharacterized protein</fullName>
    </submittedName>
</protein>
<evidence type="ECO:0000313" key="1">
    <source>
        <dbReference type="EMBL" id="ACH64722.1"/>
    </source>
</evidence>